<dbReference type="PANTHER" id="PTHR33048">
    <property type="entry name" value="PTH11-LIKE INTEGRAL MEMBRANE PROTEIN (AFU_ORTHOLOGUE AFUA_5G11245)"/>
    <property type="match status" value="1"/>
</dbReference>
<dbReference type="InterPro" id="IPR052337">
    <property type="entry name" value="SAT4-like"/>
</dbReference>
<evidence type="ECO:0000256" key="6">
    <source>
        <dbReference type="SAM" id="Phobius"/>
    </source>
</evidence>
<evidence type="ECO:0000256" key="1">
    <source>
        <dbReference type="ARBA" id="ARBA00004141"/>
    </source>
</evidence>
<keyword evidence="4 6" id="KW-0472">Membrane</keyword>
<protein>
    <recommendedName>
        <fullName evidence="7">Rhodopsin domain-containing protein</fullName>
    </recommendedName>
</protein>
<dbReference type="InterPro" id="IPR049326">
    <property type="entry name" value="Rhodopsin_dom_fungi"/>
</dbReference>
<keyword evidence="3 6" id="KW-1133">Transmembrane helix</keyword>
<comment type="similarity">
    <text evidence="5">Belongs to the SAT4 family.</text>
</comment>
<dbReference type="Pfam" id="PF20684">
    <property type="entry name" value="Fung_rhodopsin"/>
    <property type="match status" value="1"/>
</dbReference>
<dbReference type="InParanoid" id="A0A132B5Q6"/>
<dbReference type="RefSeq" id="XP_018062087.1">
    <property type="nucleotide sequence ID" value="XM_018223253.1"/>
</dbReference>
<evidence type="ECO:0000256" key="4">
    <source>
        <dbReference type="ARBA" id="ARBA00023136"/>
    </source>
</evidence>
<evidence type="ECO:0000313" key="9">
    <source>
        <dbReference type="Proteomes" id="UP000070700"/>
    </source>
</evidence>
<keyword evidence="9" id="KW-1185">Reference proteome</keyword>
<dbReference type="OrthoDB" id="5417887at2759"/>
<evidence type="ECO:0000313" key="8">
    <source>
        <dbReference type="EMBL" id="KUJ07732.1"/>
    </source>
</evidence>
<dbReference type="GO" id="GO:0016020">
    <property type="term" value="C:membrane"/>
    <property type="evidence" value="ECO:0007669"/>
    <property type="project" value="UniProtKB-SubCell"/>
</dbReference>
<evidence type="ECO:0000256" key="5">
    <source>
        <dbReference type="ARBA" id="ARBA00038359"/>
    </source>
</evidence>
<dbReference type="KEGG" id="psco:LY89DRAFT_789423"/>
<organism evidence="8 9">
    <name type="scientific">Mollisia scopiformis</name>
    <name type="common">Conifer needle endophyte fungus</name>
    <name type="synonym">Phialocephala scopiformis</name>
    <dbReference type="NCBI Taxonomy" id="149040"/>
    <lineage>
        <taxon>Eukaryota</taxon>
        <taxon>Fungi</taxon>
        <taxon>Dikarya</taxon>
        <taxon>Ascomycota</taxon>
        <taxon>Pezizomycotina</taxon>
        <taxon>Leotiomycetes</taxon>
        <taxon>Helotiales</taxon>
        <taxon>Mollisiaceae</taxon>
        <taxon>Mollisia</taxon>
    </lineage>
</organism>
<proteinExistence type="inferred from homology"/>
<comment type="subcellular location">
    <subcellularLocation>
        <location evidence="1">Membrane</location>
        <topology evidence="1">Multi-pass membrane protein</topology>
    </subcellularLocation>
</comment>
<name>A0A132B5Q6_MOLSC</name>
<dbReference type="AlphaFoldDB" id="A0A132B5Q6"/>
<keyword evidence="2 6" id="KW-0812">Transmembrane</keyword>
<feature type="domain" description="Rhodopsin" evidence="7">
    <location>
        <begin position="2"/>
        <end position="88"/>
    </location>
</feature>
<dbReference type="EMBL" id="KQ947438">
    <property type="protein sequence ID" value="KUJ07732.1"/>
    <property type="molecule type" value="Genomic_DNA"/>
</dbReference>
<sequence>MDMVLSILPWPTVWTLHMEMKRKIGVAIAMSMGVLAGIVAMVKAAIFLPAITSEDFSYAIVNFILWSFAEPAISIVAASLPMLRVLLSEVSSAAYTKYPNDGESRNHTIERQNNQKGSKSVHTVAITCKGQGDTGRVTDEGSDKSILERDIEGGSGLDVDIQKGAIVMRTETRVDFARGRIANKEEKQFEMRVM</sequence>
<accession>A0A132B5Q6</accession>
<evidence type="ECO:0000256" key="3">
    <source>
        <dbReference type="ARBA" id="ARBA00022989"/>
    </source>
</evidence>
<evidence type="ECO:0000259" key="7">
    <source>
        <dbReference type="Pfam" id="PF20684"/>
    </source>
</evidence>
<dbReference type="Proteomes" id="UP000070700">
    <property type="component" value="Unassembled WGS sequence"/>
</dbReference>
<feature type="transmembrane region" description="Helical" evidence="6">
    <location>
        <begin position="24"/>
        <end position="51"/>
    </location>
</feature>
<feature type="transmembrane region" description="Helical" evidence="6">
    <location>
        <begin position="63"/>
        <end position="87"/>
    </location>
</feature>
<reference evidence="8 9" key="1">
    <citation type="submission" date="2015-10" db="EMBL/GenBank/DDBJ databases">
        <title>Full genome of DAOMC 229536 Phialocephala scopiformis, a fungal endophyte of spruce producing the potent anti-insectan compound rugulosin.</title>
        <authorList>
            <consortium name="DOE Joint Genome Institute"/>
            <person name="Walker A.K."/>
            <person name="Frasz S.L."/>
            <person name="Seifert K.A."/>
            <person name="Miller J.D."/>
            <person name="Mondo S.J."/>
            <person name="Labutti K."/>
            <person name="Lipzen A."/>
            <person name="Dockter R."/>
            <person name="Kennedy M."/>
            <person name="Grigoriev I.V."/>
            <person name="Spatafora J.W."/>
        </authorList>
    </citation>
    <scope>NUCLEOTIDE SEQUENCE [LARGE SCALE GENOMIC DNA]</scope>
    <source>
        <strain evidence="8 9">CBS 120377</strain>
    </source>
</reference>
<dbReference type="GeneID" id="28832979"/>
<gene>
    <name evidence="8" type="ORF">LY89DRAFT_789423</name>
</gene>
<dbReference type="PANTHER" id="PTHR33048:SF42">
    <property type="entry name" value="INTEGRAL MEMBRANE PROTEIN"/>
    <property type="match status" value="1"/>
</dbReference>
<evidence type="ECO:0000256" key="2">
    <source>
        <dbReference type="ARBA" id="ARBA00022692"/>
    </source>
</evidence>